<feature type="compositionally biased region" description="Basic and acidic residues" evidence="1">
    <location>
        <begin position="65"/>
        <end position="80"/>
    </location>
</feature>
<feature type="compositionally biased region" description="Basic and acidic residues" evidence="1">
    <location>
        <begin position="38"/>
        <end position="47"/>
    </location>
</feature>
<feature type="compositionally biased region" description="Polar residues" evidence="1">
    <location>
        <begin position="81"/>
        <end position="103"/>
    </location>
</feature>
<keyword evidence="3" id="KW-1185">Reference proteome</keyword>
<dbReference type="EMBL" id="CM035413">
    <property type="protein sequence ID" value="KAH7431602.1"/>
    <property type="molecule type" value="Genomic_DNA"/>
</dbReference>
<comment type="caution">
    <text evidence="2">The sequence shown here is derived from an EMBL/GenBank/DDBJ whole genome shotgun (WGS) entry which is preliminary data.</text>
</comment>
<dbReference type="Proteomes" id="UP000825935">
    <property type="component" value="Chromosome 8"/>
</dbReference>
<organism evidence="2 3">
    <name type="scientific">Ceratopteris richardii</name>
    <name type="common">Triangle waterfern</name>
    <dbReference type="NCBI Taxonomy" id="49495"/>
    <lineage>
        <taxon>Eukaryota</taxon>
        <taxon>Viridiplantae</taxon>
        <taxon>Streptophyta</taxon>
        <taxon>Embryophyta</taxon>
        <taxon>Tracheophyta</taxon>
        <taxon>Polypodiopsida</taxon>
        <taxon>Polypodiidae</taxon>
        <taxon>Polypodiales</taxon>
        <taxon>Pteridineae</taxon>
        <taxon>Pteridaceae</taxon>
        <taxon>Parkerioideae</taxon>
        <taxon>Ceratopteris</taxon>
    </lineage>
</organism>
<feature type="region of interest" description="Disordered" evidence="1">
    <location>
        <begin position="28"/>
        <end position="103"/>
    </location>
</feature>
<name>A0A8T2U893_CERRI</name>
<gene>
    <name evidence="2" type="ORF">KP509_08G056700</name>
</gene>
<sequence length="103" mass="11814">MKSFPRLCSHSHTSNMYLQMYLFMKQSPRKFNSSNKGEGQRKQQTHEARKKAKATMNLRDPINGSKEECITNKEQEEQRTKAQSTSSKGLKELQSSKNAPPIP</sequence>
<reference evidence="2" key="1">
    <citation type="submission" date="2021-08" db="EMBL/GenBank/DDBJ databases">
        <title>WGS assembly of Ceratopteris richardii.</title>
        <authorList>
            <person name="Marchant D.B."/>
            <person name="Chen G."/>
            <person name="Jenkins J."/>
            <person name="Shu S."/>
            <person name="Leebens-Mack J."/>
            <person name="Grimwood J."/>
            <person name="Schmutz J."/>
            <person name="Soltis P."/>
            <person name="Soltis D."/>
            <person name="Chen Z.-H."/>
        </authorList>
    </citation>
    <scope>NUCLEOTIDE SEQUENCE</scope>
    <source>
        <strain evidence="2">Whitten #5841</strain>
        <tissue evidence="2">Leaf</tissue>
    </source>
</reference>
<evidence type="ECO:0000256" key="1">
    <source>
        <dbReference type="SAM" id="MobiDB-lite"/>
    </source>
</evidence>
<protein>
    <submittedName>
        <fullName evidence="2">Uncharacterized protein</fullName>
    </submittedName>
</protein>
<accession>A0A8T2U893</accession>
<dbReference type="AlphaFoldDB" id="A0A8T2U893"/>
<proteinExistence type="predicted"/>
<evidence type="ECO:0000313" key="2">
    <source>
        <dbReference type="EMBL" id="KAH7431602.1"/>
    </source>
</evidence>
<evidence type="ECO:0000313" key="3">
    <source>
        <dbReference type="Proteomes" id="UP000825935"/>
    </source>
</evidence>